<sequence>MSNLKYSCEVLTGSENLLVIFPQGEIQSQHHHNLSFGKGVHYLLEKCGNEIQIVFNVNLADYYSQKRPTLTCYLKEYKPEEGISLRDLENDFNLYLRDCIYNQRER</sequence>
<evidence type="ECO:0008006" key="2">
    <source>
        <dbReference type="Google" id="ProtNLM"/>
    </source>
</evidence>
<organism evidence="1">
    <name type="scientific">bioreactor metagenome</name>
    <dbReference type="NCBI Taxonomy" id="1076179"/>
    <lineage>
        <taxon>unclassified sequences</taxon>
        <taxon>metagenomes</taxon>
        <taxon>ecological metagenomes</taxon>
    </lineage>
</organism>
<dbReference type="AlphaFoldDB" id="A0A645CW25"/>
<dbReference type="EMBL" id="VSSQ01030548">
    <property type="protein sequence ID" value="MPM81111.1"/>
    <property type="molecule type" value="Genomic_DNA"/>
</dbReference>
<reference evidence="1" key="1">
    <citation type="submission" date="2019-08" db="EMBL/GenBank/DDBJ databases">
        <authorList>
            <person name="Kucharzyk K."/>
            <person name="Murdoch R.W."/>
            <person name="Higgins S."/>
            <person name="Loffler F."/>
        </authorList>
    </citation>
    <scope>NUCLEOTIDE SEQUENCE</scope>
</reference>
<protein>
    <recommendedName>
        <fullName evidence="2">Phospholipid/glycerol acyltransferase domain-containing protein</fullName>
    </recommendedName>
</protein>
<proteinExistence type="predicted"/>
<evidence type="ECO:0000313" key="1">
    <source>
        <dbReference type="EMBL" id="MPM81111.1"/>
    </source>
</evidence>
<comment type="caution">
    <text evidence="1">The sequence shown here is derived from an EMBL/GenBank/DDBJ whole genome shotgun (WGS) entry which is preliminary data.</text>
</comment>
<accession>A0A645CW25</accession>
<gene>
    <name evidence="1" type="ORF">SDC9_128163</name>
</gene>
<name>A0A645CW25_9ZZZZ</name>